<dbReference type="PANTHER" id="PTHR11061:SF30">
    <property type="entry name" value="TRNA (URACIL(54)-C(5))-METHYLTRANSFERASE"/>
    <property type="match status" value="1"/>
</dbReference>
<feature type="binding site" evidence="4">
    <location>
        <position position="316"/>
    </location>
    <ligand>
        <name>S-adenosyl-L-methionine</name>
        <dbReference type="ChEBI" id="CHEBI:59789"/>
    </ligand>
</feature>
<evidence type="ECO:0000259" key="6">
    <source>
        <dbReference type="PROSITE" id="PS50926"/>
    </source>
</evidence>
<feature type="active site" evidence="5">
    <location>
        <position position="412"/>
    </location>
</feature>
<dbReference type="PANTHER" id="PTHR11061">
    <property type="entry name" value="RNA M5U METHYLTRANSFERASE"/>
    <property type="match status" value="1"/>
</dbReference>
<dbReference type="SUPFAM" id="SSF50249">
    <property type="entry name" value="Nucleic acid-binding proteins"/>
    <property type="match status" value="1"/>
</dbReference>
<keyword evidence="3 4" id="KW-0949">S-adenosyl-L-methionine</keyword>
<dbReference type="Pfam" id="PF05958">
    <property type="entry name" value="tRNA_U5-meth_tr"/>
    <property type="match status" value="1"/>
</dbReference>
<dbReference type="GO" id="GO:0070475">
    <property type="term" value="P:rRNA base methylation"/>
    <property type="evidence" value="ECO:0007669"/>
    <property type="project" value="TreeGrafter"/>
</dbReference>
<dbReference type="Gene3D" id="2.40.50.140">
    <property type="entry name" value="Nucleic acid-binding proteins"/>
    <property type="match status" value="1"/>
</dbReference>
<keyword evidence="1 4" id="KW-0489">Methyltransferase</keyword>
<dbReference type="CDD" id="cd02440">
    <property type="entry name" value="AdoMet_MTases"/>
    <property type="match status" value="1"/>
</dbReference>
<evidence type="ECO:0000256" key="1">
    <source>
        <dbReference type="ARBA" id="ARBA00022603"/>
    </source>
</evidence>
<dbReference type="FunFam" id="2.40.50.140:FF:000097">
    <property type="entry name" value="23S rRNA (uracil(1939)-C(5))-methyltransferase RlmD"/>
    <property type="match status" value="1"/>
</dbReference>
<dbReference type="Proteomes" id="UP000190285">
    <property type="component" value="Unassembled WGS sequence"/>
</dbReference>
<dbReference type="InterPro" id="IPR002792">
    <property type="entry name" value="TRAM_dom"/>
</dbReference>
<evidence type="ECO:0000256" key="3">
    <source>
        <dbReference type="ARBA" id="ARBA00022691"/>
    </source>
</evidence>
<dbReference type="STRING" id="36842.SAMN02194393_05543"/>
<protein>
    <submittedName>
        <fullName evidence="7">23S rRNA m(5)U-1939 methyltransferase</fullName>
    </submittedName>
</protein>
<dbReference type="GO" id="GO:0070041">
    <property type="term" value="F:rRNA (uridine-C5-)-methyltransferase activity"/>
    <property type="evidence" value="ECO:0007669"/>
    <property type="project" value="TreeGrafter"/>
</dbReference>
<feature type="binding site" evidence="4">
    <location>
        <position position="385"/>
    </location>
    <ligand>
        <name>S-adenosyl-L-methionine</name>
        <dbReference type="ChEBI" id="CHEBI:59789"/>
    </ligand>
</feature>
<feature type="domain" description="TRAM" evidence="6">
    <location>
        <begin position="5"/>
        <end position="63"/>
    </location>
</feature>
<dbReference type="EMBL" id="FUZT01000032">
    <property type="protein sequence ID" value="SKC92813.1"/>
    <property type="molecule type" value="Genomic_DNA"/>
</dbReference>
<keyword evidence="8" id="KW-1185">Reference proteome</keyword>
<reference evidence="7 8" key="1">
    <citation type="submission" date="2017-02" db="EMBL/GenBank/DDBJ databases">
        <authorList>
            <person name="Peterson S.W."/>
        </authorList>
    </citation>
    <scope>NUCLEOTIDE SEQUENCE [LARGE SCALE GENOMIC DNA]</scope>
    <source>
        <strain evidence="7 8">M1</strain>
    </source>
</reference>
<name>A0A1T5MXX0_9FIRM</name>
<evidence type="ECO:0000256" key="5">
    <source>
        <dbReference type="PROSITE-ProRule" id="PRU10015"/>
    </source>
</evidence>
<dbReference type="AlphaFoldDB" id="A0A1T5MXX0"/>
<dbReference type="NCBIfam" id="TIGR00479">
    <property type="entry name" value="rumA"/>
    <property type="match status" value="1"/>
</dbReference>
<evidence type="ECO:0000313" key="7">
    <source>
        <dbReference type="EMBL" id="SKC92813.1"/>
    </source>
</evidence>
<dbReference type="RefSeq" id="WP_079496086.1">
    <property type="nucleotide sequence ID" value="NZ_FUZT01000032.1"/>
</dbReference>
<dbReference type="OrthoDB" id="9804590at2"/>
<evidence type="ECO:0000313" key="8">
    <source>
        <dbReference type="Proteomes" id="UP000190285"/>
    </source>
</evidence>
<evidence type="ECO:0000256" key="4">
    <source>
        <dbReference type="PROSITE-ProRule" id="PRU01024"/>
    </source>
</evidence>
<dbReference type="FunFam" id="3.40.50.150:FF:000009">
    <property type="entry name" value="23S rRNA (Uracil(1939)-C(5))-methyltransferase RlmD"/>
    <property type="match status" value="1"/>
</dbReference>
<comment type="similarity">
    <text evidence="4">Belongs to the class I-like SAM-binding methyltransferase superfamily. RNA M5U methyltransferase family.</text>
</comment>
<organism evidence="7 8">
    <name type="scientific">Maledivibacter halophilus</name>
    <dbReference type="NCBI Taxonomy" id="36842"/>
    <lineage>
        <taxon>Bacteria</taxon>
        <taxon>Bacillati</taxon>
        <taxon>Bacillota</taxon>
        <taxon>Clostridia</taxon>
        <taxon>Peptostreptococcales</taxon>
        <taxon>Caminicellaceae</taxon>
        <taxon>Maledivibacter</taxon>
    </lineage>
</organism>
<keyword evidence="2 4" id="KW-0808">Transferase</keyword>
<gene>
    <name evidence="7" type="ORF">SAMN02194393_05543</name>
</gene>
<proteinExistence type="inferred from homology"/>
<dbReference type="Gene3D" id="2.40.50.1070">
    <property type="match status" value="1"/>
</dbReference>
<sequence length="455" mass="51465">MINKPVEKGKKYELKVVDIGNSGEGIGKIQGFTVFVEGAVPEDKLLIEITKAKKTYAIGKIIKIEKPSPYRIKPICDVVHKCGGCQIQHIDYPYQLQLKKNIVKSAVERIGKLENVLVHDVLGMDEPYKYRNKAQFPISMEKGCSIIGFYRKGTHKIVNIKNCKIQHDINDKVLNIFKKFIDEKKISAYDEKSGRGLIRHVLTRVSYATGDLMIVIITNGKNIKFKNELVDRLISEIPQIKSIVQNINTKKTNVILGNQCKTLYGSDKIVDYIGDLKFEISPLSFFQVNPFQTKVLYDKAMEYANLTGNETVFDIYCGIGTISLFLAQRAKKVYGIEVIEEAIKDANENAKLNNIDNAEFFVGKAEKVVPKLYKKGLKADVVVVDPPRKGCEKTVLETIAKMEPKRVVYVSCKPSTLARDLKILDELGYETVEIQPVDMFPHTMHCEVIVKLEKQ</sequence>
<dbReference type="InterPro" id="IPR029063">
    <property type="entry name" value="SAM-dependent_MTases_sf"/>
</dbReference>
<dbReference type="PROSITE" id="PS51687">
    <property type="entry name" value="SAM_MT_RNA_M5U"/>
    <property type="match status" value="1"/>
</dbReference>
<dbReference type="Pfam" id="PF01938">
    <property type="entry name" value="TRAM"/>
    <property type="match status" value="1"/>
</dbReference>
<evidence type="ECO:0000256" key="2">
    <source>
        <dbReference type="ARBA" id="ARBA00022679"/>
    </source>
</evidence>
<dbReference type="PROSITE" id="PS50926">
    <property type="entry name" value="TRAM"/>
    <property type="match status" value="1"/>
</dbReference>
<feature type="binding site" evidence="4">
    <location>
        <position position="337"/>
    </location>
    <ligand>
        <name>S-adenosyl-L-methionine</name>
        <dbReference type="ChEBI" id="CHEBI:59789"/>
    </ligand>
</feature>
<dbReference type="SUPFAM" id="SSF53335">
    <property type="entry name" value="S-adenosyl-L-methionine-dependent methyltransferases"/>
    <property type="match status" value="1"/>
</dbReference>
<dbReference type="PROSITE" id="PS01230">
    <property type="entry name" value="TRMA_1"/>
    <property type="match status" value="1"/>
</dbReference>
<dbReference type="FunFam" id="2.40.50.1070:FF:000003">
    <property type="entry name" value="23S rRNA (Uracil-5-)-methyltransferase RumA"/>
    <property type="match status" value="1"/>
</dbReference>
<accession>A0A1T5MXX0</accession>
<feature type="active site" description="Nucleophile" evidence="4">
    <location>
        <position position="412"/>
    </location>
</feature>
<dbReference type="InterPro" id="IPR012340">
    <property type="entry name" value="NA-bd_OB-fold"/>
</dbReference>
<dbReference type="InterPro" id="IPR010280">
    <property type="entry name" value="U5_MeTrfase_fam"/>
</dbReference>
<dbReference type="InterPro" id="IPR030390">
    <property type="entry name" value="MeTrfase_TrmA_AS"/>
</dbReference>
<feature type="binding site" evidence="4">
    <location>
        <position position="287"/>
    </location>
    <ligand>
        <name>S-adenosyl-L-methionine</name>
        <dbReference type="ChEBI" id="CHEBI:59789"/>
    </ligand>
</feature>
<dbReference type="Gene3D" id="3.40.50.150">
    <property type="entry name" value="Vaccinia Virus protein VP39"/>
    <property type="match status" value="1"/>
</dbReference>